<dbReference type="InterPro" id="IPR036097">
    <property type="entry name" value="HisK_dim/P_sf"/>
</dbReference>
<dbReference type="PROSITE" id="PS50109">
    <property type="entry name" value="HIS_KIN"/>
    <property type="match status" value="1"/>
</dbReference>
<keyword evidence="7" id="KW-0902">Two-component regulatory system</keyword>
<dbReference type="InterPro" id="IPR005467">
    <property type="entry name" value="His_kinase_dom"/>
</dbReference>
<evidence type="ECO:0000256" key="6">
    <source>
        <dbReference type="ARBA" id="ARBA00022777"/>
    </source>
</evidence>
<evidence type="ECO:0000256" key="5">
    <source>
        <dbReference type="ARBA" id="ARBA00022679"/>
    </source>
</evidence>
<evidence type="ECO:0000259" key="9">
    <source>
        <dbReference type="PROSITE" id="PS50109"/>
    </source>
</evidence>
<comment type="subcellular location">
    <subcellularLocation>
        <location evidence="2">Membrane</location>
    </subcellularLocation>
</comment>
<keyword evidence="5" id="KW-0808">Transferase</keyword>
<dbReference type="SUPFAM" id="SSF55874">
    <property type="entry name" value="ATPase domain of HSP90 chaperone/DNA topoisomerase II/histidine kinase"/>
    <property type="match status" value="1"/>
</dbReference>
<dbReference type="AlphaFoldDB" id="E4L935"/>
<evidence type="ECO:0000256" key="8">
    <source>
        <dbReference type="SAM" id="Phobius"/>
    </source>
</evidence>
<dbReference type="Proteomes" id="UP000004594">
    <property type="component" value="Unassembled WGS sequence"/>
</dbReference>
<dbReference type="RefSeq" id="WP_007554662.1">
    <property type="nucleotide sequence ID" value="NZ_AENT01000019.1"/>
</dbReference>
<dbReference type="GO" id="GO:0005886">
    <property type="term" value="C:plasma membrane"/>
    <property type="evidence" value="ECO:0007669"/>
    <property type="project" value="TreeGrafter"/>
</dbReference>
<evidence type="ECO:0000256" key="2">
    <source>
        <dbReference type="ARBA" id="ARBA00004370"/>
    </source>
</evidence>
<accession>E4L935</accession>
<gene>
    <name evidence="10" type="ORF">HMPREF9220_0589</name>
</gene>
<keyword evidence="4" id="KW-0597">Phosphoprotein</keyword>
<dbReference type="SMART" id="SM00387">
    <property type="entry name" value="HATPase_c"/>
    <property type="match status" value="1"/>
</dbReference>
<dbReference type="GO" id="GO:0016036">
    <property type="term" value="P:cellular response to phosphate starvation"/>
    <property type="evidence" value="ECO:0007669"/>
    <property type="project" value="TreeGrafter"/>
</dbReference>
<dbReference type="SUPFAM" id="SSF47384">
    <property type="entry name" value="Homodimeric domain of signal transducing histidine kinase"/>
    <property type="match status" value="1"/>
</dbReference>
<dbReference type="PANTHER" id="PTHR45453">
    <property type="entry name" value="PHOSPHATE REGULON SENSOR PROTEIN PHOR"/>
    <property type="match status" value="1"/>
</dbReference>
<feature type="domain" description="Histidine kinase" evidence="9">
    <location>
        <begin position="155"/>
        <end position="370"/>
    </location>
</feature>
<dbReference type="InterPro" id="IPR003594">
    <property type="entry name" value="HATPase_dom"/>
</dbReference>
<comment type="catalytic activity">
    <reaction evidence="1">
        <text>ATP + protein L-histidine = ADP + protein N-phospho-L-histidine.</text>
        <dbReference type="EC" id="2.7.13.3"/>
    </reaction>
</comment>
<proteinExistence type="predicted"/>
<name>E4L935_9FIRM</name>
<evidence type="ECO:0000256" key="3">
    <source>
        <dbReference type="ARBA" id="ARBA00012438"/>
    </source>
</evidence>
<dbReference type="Pfam" id="PF02518">
    <property type="entry name" value="HATPase_c"/>
    <property type="match status" value="1"/>
</dbReference>
<keyword evidence="6 10" id="KW-0418">Kinase</keyword>
<dbReference type="Gene3D" id="1.10.287.130">
    <property type="match status" value="1"/>
</dbReference>
<evidence type="ECO:0000256" key="7">
    <source>
        <dbReference type="ARBA" id="ARBA00023012"/>
    </source>
</evidence>
<dbReference type="OrthoDB" id="9806130at2"/>
<organism evidence="10 11">
    <name type="scientific">Dialister micraerophilus UPII 345-E</name>
    <dbReference type="NCBI Taxonomy" id="910314"/>
    <lineage>
        <taxon>Bacteria</taxon>
        <taxon>Bacillati</taxon>
        <taxon>Bacillota</taxon>
        <taxon>Negativicutes</taxon>
        <taxon>Veillonellales</taxon>
        <taxon>Veillonellaceae</taxon>
        <taxon>Dialister</taxon>
    </lineage>
</organism>
<dbReference type="GO" id="GO:0004721">
    <property type="term" value="F:phosphoprotein phosphatase activity"/>
    <property type="evidence" value="ECO:0007669"/>
    <property type="project" value="TreeGrafter"/>
</dbReference>
<comment type="caution">
    <text evidence="10">The sequence shown here is derived from an EMBL/GenBank/DDBJ whole genome shotgun (WGS) entry which is preliminary data.</text>
</comment>
<dbReference type="InterPro" id="IPR050351">
    <property type="entry name" value="BphY/WalK/GraS-like"/>
</dbReference>
<evidence type="ECO:0000313" key="10">
    <source>
        <dbReference type="EMBL" id="EFR42705.1"/>
    </source>
</evidence>
<dbReference type="InterPro" id="IPR036890">
    <property type="entry name" value="HATPase_C_sf"/>
</dbReference>
<dbReference type="PRINTS" id="PR00344">
    <property type="entry name" value="BCTRLSENSOR"/>
</dbReference>
<keyword evidence="8" id="KW-1133">Transmembrane helix</keyword>
<protein>
    <recommendedName>
        <fullName evidence="3">histidine kinase</fullName>
        <ecNumber evidence="3">2.7.13.3</ecNumber>
    </recommendedName>
</protein>
<feature type="transmembrane region" description="Helical" evidence="8">
    <location>
        <begin position="27"/>
        <end position="48"/>
    </location>
</feature>
<dbReference type="EMBL" id="AENT01000019">
    <property type="protein sequence ID" value="EFR42705.1"/>
    <property type="molecule type" value="Genomic_DNA"/>
</dbReference>
<evidence type="ECO:0000313" key="11">
    <source>
        <dbReference type="Proteomes" id="UP000004594"/>
    </source>
</evidence>
<keyword evidence="8" id="KW-0472">Membrane</keyword>
<feature type="transmembrane region" description="Helical" evidence="8">
    <location>
        <begin position="60"/>
        <end position="80"/>
    </location>
</feature>
<dbReference type="GO" id="GO:0000155">
    <property type="term" value="F:phosphorelay sensor kinase activity"/>
    <property type="evidence" value="ECO:0007669"/>
    <property type="project" value="InterPro"/>
</dbReference>
<dbReference type="PANTHER" id="PTHR45453:SF1">
    <property type="entry name" value="PHOSPHATE REGULON SENSOR PROTEIN PHOR"/>
    <property type="match status" value="1"/>
</dbReference>
<keyword evidence="8" id="KW-0812">Transmembrane</keyword>
<reference evidence="10 11" key="1">
    <citation type="submission" date="2010-11" db="EMBL/GenBank/DDBJ databases">
        <authorList>
            <person name="Durkin A.S."/>
            <person name="Madupu R."/>
            <person name="Torralba M."/>
            <person name="Gillis M."/>
            <person name="Methe B."/>
            <person name="Sutton G."/>
            <person name="Nelson K.E."/>
        </authorList>
    </citation>
    <scope>NUCLEOTIDE SEQUENCE [LARGE SCALE GENOMIC DNA]</scope>
    <source>
        <strain evidence="10 11">UPII 345-E</strain>
    </source>
</reference>
<dbReference type="EC" id="2.7.13.3" evidence="3"/>
<sequence length="376" mass="43428">MNKKNFNSCSCNEKTKKDNLLSFFKSLIIKIFLFSISLFLLFSMILYYQIYNNNNFSDYFFVYLISLFFVLHCIFFIIIYKKNADFIKKILAVTDLLKLGLHQIHHGIKPIEIYYNNENEFGQLCKIYKILSDKIKEKELKNNINDEKRKVIFSGIIHDNKTLLTTLLGYSEALKMNKNLSTEKKEKYITGIYSCAEDLSELNETLSVFNKISKTNSLLHPKPLDFSKTIHKIVNPVADSLALKNVSITMNLAENLYINLDIKAFKRILLNLLANTIRYRKKQFSKITLKTYKEGNFAVFSYSDDGPGVSKDNLPHLFEAYYRNPETKKTIQGSGLGLAIVAKIIEAHKGTYEAKSDNGLTIITRIPLIEREDSYD</sequence>
<dbReference type="InterPro" id="IPR004358">
    <property type="entry name" value="Sig_transdc_His_kin-like_C"/>
</dbReference>
<dbReference type="eggNOG" id="COG5002">
    <property type="taxonomic scope" value="Bacteria"/>
</dbReference>
<dbReference type="Gene3D" id="3.30.565.10">
    <property type="entry name" value="Histidine kinase-like ATPase, C-terminal domain"/>
    <property type="match status" value="1"/>
</dbReference>
<evidence type="ECO:0000256" key="1">
    <source>
        <dbReference type="ARBA" id="ARBA00000085"/>
    </source>
</evidence>
<evidence type="ECO:0000256" key="4">
    <source>
        <dbReference type="ARBA" id="ARBA00022553"/>
    </source>
</evidence>